<evidence type="ECO:0000256" key="1">
    <source>
        <dbReference type="ARBA" id="ARBA00004123"/>
    </source>
</evidence>
<dbReference type="GO" id="GO:0003677">
    <property type="term" value="F:DNA binding"/>
    <property type="evidence" value="ECO:0007669"/>
    <property type="project" value="UniProtKB-KW"/>
</dbReference>
<dbReference type="Gene3D" id="3.90.1460.10">
    <property type="entry name" value="GTF2I-like"/>
    <property type="match status" value="1"/>
</dbReference>
<dbReference type="Proteomes" id="UP000230750">
    <property type="component" value="Unassembled WGS sequence"/>
</dbReference>
<evidence type="ECO:0000256" key="3">
    <source>
        <dbReference type="ARBA" id="ARBA00023015"/>
    </source>
</evidence>
<dbReference type="EMBL" id="MRZV01001041">
    <property type="protein sequence ID" value="PIK41194.1"/>
    <property type="molecule type" value="Genomic_DNA"/>
</dbReference>
<evidence type="ECO:0000256" key="5">
    <source>
        <dbReference type="ARBA" id="ARBA00023163"/>
    </source>
</evidence>
<sequence length="196" mass="22680">MKMNLRHLVNKEKFLKYSEKWAAVPKDEKEAFKRKAKDTTPSEMTYEECIQEWHKSKKRICAEANRMKSLLPDLDWYMVFSAGNEMSRAGSSRGWSLSKITLRKPFTSDKPYSIHKISAKDIQKIFNEKYAEAVGKPGAKMPYSKLPTGDVQMEGMPDGLQVRLPYRYGGKQRLAIWNARESLRLSREESTSLSTF</sequence>
<dbReference type="InterPro" id="IPR036647">
    <property type="entry name" value="GTF2I-like_rpt_sf"/>
</dbReference>
<protein>
    <submittedName>
        <fullName evidence="7">Uncharacterized protein</fullName>
    </submittedName>
</protein>
<comment type="caution">
    <text evidence="7">The sequence shown here is derived from an EMBL/GenBank/DDBJ whole genome shotgun (WGS) entry which is preliminary data.</text>
</comment>
<evidence type="ECO:0000313" key="7">
    <source>
        <dbReference type="EMBL" id="PIK41194.1"/>
    </source>
</evidence>
<keyword evidence="8" id="KW-1185">Reference proteome</keyword>
<keyword evidence="3" id="KW-0805">Transcription regulation</keyword>
<accession>A0A2G8JZN7</accession>
<dbReference type="SUPFAM" id="SSF117773">
    <property type="entry name" value="GTF2I-like repeat"/>
    <property type="match status" value="1"/>
</dbReference>
<keyword evidence="4" id="KW-0238">DNA-binding</keyword>
<evidence type="ECO:0000256" key="6">
    <source>
        <dbReference type="ARBA" id="ARBA00023242"/>
    </source>
</evidence>
<reference evidence="7 8" key="1">
    <citation type="journal article" date="2017" name="PLoS Biol.">
        <title>The sea cucumber genome provides insights into morphological evolution and visceral regeneration.</title>
        <authorList>
            <person name="Zhang X."/>
            <person name="Sun L."/>
            <person name="Yuan J."/>
            <person name="Sun Y."/>
            <person name="Gao Y."/>
            <person name="Zhang L."/>
            <person name="Li S."/>
            <person name="Dai H."/>
            <person name="Hamel J.F."/>
            <person name="Liu C."/>
            <person name="Yu Y."/>
            <person name="Liu S."/>
            <person name="Lin W."/>
            <person name="Guo K."/>
            <person name="Jin S."/>
            <person name="Xu P."/>
            <person name="Storey K.B."/>
            <person name="Huan P."/>
            <person name="Zhang T."/>
            <person name="Zhou Y."/>
            <person name="Zhang J."/>
            <person name="Lin C."/>
            <person name="Li X."/>
            <person name="Xing L."/>
            <person name="Huo D."/>
            <person name="Sun M."/>
            <person name="Wang L."/>
            <person name="Mercier A."/>
            <person name="Li F."/>
            <person name="Yang H."/>
            <person name="Xiang J."/>
        </authorList>
    </citation>
    <scope>NUCLEOTIDE SEQUENCE [LARGE SCALE GENOMIC DNA]</scope>
    <source>
        <strain evidence="7">Shaxun</strain>
        <tissue evidence="7">Muscle</tissue>
    </source>
</reference>
<name>A0A2G8JZN7_STIJA</name>
<keyword evidence="5" id="KW-0804">Transcription</keyword>
<evidence type="ECO:0000313" key="8">
    <source>
        <dbReference type="Proteomes" id="UP000230750"/>
    </source>
</evidence>
<dbReference type="InterPro" id="IPR004212">
    <property type="entry name" value="GTF2I"/>
</dbReference>
<keyword evidence="6" id="KW-0539">Nucleus</keyword>
<dbReference type="Pfam" id="PF02946">
    <property type="entry name" value="GTF2I"/>
    <property type="match status" value="1"/>
</dbReference>
<evidence type="ECO:0000256" key="4">
    <source>
        <dbReference type="ARBA" id="ARBA00023125"/>
    </source>
</evidence>
<keyword evidence="2" id="KW-0677">Repeat</keyword>
<organism evidence="7 8">
    <name type="scientific">Stichopus japonicus</name>
    <name type="common">Sea cucumber</name>
    <dbReference type="NCBI Taxonomy" id="307972"/>
    <lineage>
        <taxon>Eukaryota</taxon>
        <taxon>Metazoa</taxon>
        <taxon>Echinodermata</taxon>
        <taxon>Eleutherozoa</taxon>
        <taxon>Echinozoa</taxon>
        <taxon>Holothuroidea</taxon>
        <taxon>Aspidochirotacea</taxon>
        <taxon>Aspidochirotida</taxon>
        <taxon>Stichopodidae</taxon>
        <taxon>Apostichopus</taxon>
    </lineage>
</organism>
<dbReference type="GO" id="GO:0005634">
    <property type="term" value="C:nucleus"/>
    <property type="evidence" value="ECO:0007669"/>
    <property type="project" value="UniProtKB-SubCell"/>
</dbReference>
<dbReference type="PROSITE" id="PS51139">
    <property type="entry name" value="GTF2I"/>
    <property type="match status" value="1"/>
</dbReference>
<gene>
    <name evidence="7" type="ORF">BSL78_21946</name>
</gene>
<evidence type="ECO:0000256" key="2">
    <source>
        <dbReference type="ARBA" id="ARBA00022737"/>
    </source>
</evidence>
<proteinExistence type="predicted"/>
<dbReference type="OrthoDB" id="10072451at2759"/>
<dbReference type="AlphaFoldDB" id="A0A2G8JZN7"/>
<comment type="subcellular location">
    <subcellularLocation>
        <location evidence="1">Nucleus</location>
    </subcellularLocation>
</comment>